<feature type="transmembrane region" description="Helical" evidence="5">
    <location>
        <begin position="559"/>
        <end position="585"/>
    </location>
</feature>
<feature type="signal peptide" evidence="6">
    <location>
        <begin position="1"/>
        <end position="22"/>
    </location>
</feature>
<dbReference type="KEGG" id="cvn:111137285"/>
<name>A0A8B8EWK9_CRAVI</name>
<evidence type="ECO:0000256" key="4">
    <source>
        <dbReference type="SAM" id="MobiDB-lite"/>
    </source>
</evidence>
<dbReference type="CDD" id="cd00041">
    <property type="entry name" value="CUB"/>
    <property type="match status" value="4"/>
</dbReference>
<dbReference type="PROSITE" id="PS01180">
    <property type="entry name" value="CUB"/>
    <property type="match status" value="4"/>
</dbReference>
<dbReference type="OrthoDB" id="6161849at2759"/>
<keyword evidence="8" id="KW-1185">Reference proteome</keyword>
<feature type="domain" description="CUB" evidence="7">
    <location>
        <begin position="399"/>
        <end position="516"/>
    </location>
</feature>
<feature type="chain" id="PRO_5034254235" evidence="6">
    <location>
        <begin position="23"/>
        <end position="640"/>
    </location>
</feature>
<keyword evidence="2" id="KW-1015">Disulfide bond</keyword>
<dbReference type="InterPro" id="IPR035914">
    <property type="entry name" value="Sperma_CUB_dom_sf"/>
</dbReference>
<keyword evidence="5" id="KW-0472">Membrane</keyword>
<feature type="region of interest" description="Disordered" evidence="4">
    <location>
        <begin position="32"/>
        <end position="52"/>
    </location>
</feature>
<evidence type="ECO:0000256" key="3">
    <source>
        <dbReference type="PROSITE-ProRule" id="PRU00059"/>
    </source>
</evidence>
<sequence length="640" mass="72963">MLFLLNMFFFKNIILLGYFSLADVSMSTQKRPCREDQIDGNSGQISSPGYPGEYPNNVNSTRIISFGATSTRVNFTILDLDAETNGFACVDYLKIEKVDDMSCCDTQELFIGCRNHRNSIVAEGGQFRVSFISDPSYTKKGFKLYWQANTSIAKEEIYYIKQLNDESGEITSLEYPCNYSNNANYTWIIKTVNSETDVNFTIVDLQAETSGIWSCVDYLQIERVDPFGIRLAKGCNNLTNSIIAKGERFRVSFISDSSVTKRGFKLHWKVIPKPTDSEFAKCTNRPIGRLSSPGYPLYYPNNVNYTRIFTTKTINTRWNFTIIDFQTAFDDEQSPCVDYLEIERVDALPCCNTLFKGCRNHTNSIVAEGKQFRVSFISDYRDTSRGFQISWQANASIVSERTYYTEFLDGNSGQITSPGYPCNYPNNVNYTWIIQTGNNRTSVNFTIVDLQGELKGHTHCYDYIKIERVHPCCIVLTLRCDNLTYTVITTGERFRVSFISDDRNTNKGVKLYWQVYSPWKAQNCPGTTESSDVLSRTTRYKRTEAEISEDDNNAGISSLYGFLFLVLSAVVVALLSVIVCIIIYYKRKIKRECSKPTSVSVVHGNNTIYENASHGRQVDNNMYLCSENSTEQEMYTDLIF</sequence>
<evidence type="ECO:0000313" key="9">
    <source>
        <dbReference type="RefSeq" id="XP_022344395.1"/>
    </source>
</evidence>
<evidence type="ECO:0000256" key="1">
    <source>
        <dbReference type="ARBA" id="ARBA00022737"/>
    </source>
</evidence>
<dbReference type="Pfam" id="PF00431">
    <property type="entry name" value="CUB"/>
    <property type="match status" value="4"/>
</dbReference>
<dbReference type="SMART" id="SM00042">
    <property type="entry name" value="CUB"/>
    <property type="match status" value="4"/>
</dbReference>
<organism evidence="8 9">
    <name type="scientific">Crassostrea virginica</name>
    <name type="common">Eastern oyster</name>
    <dbReference type="NCBI Taxonomy" id="6565"/>
    <lineage>
        <taxon>Eukaryota</taxon>
        <taxon>Metazoa</taxon>
        <taxon>Spiralia</taxon>
        <taxon>Lophotrochozoa</taxon>
        <taxon>Mollusca</taxon>
        <taxon>Bivalvia</taxon>
        <taxon>Autobranchia</taxon>
        <taxon>Pteriomorphia</taxon>
        <taxon>Ostreida</taxon>
        <taxon>Ostreoidea</taxon>
        <taxon>Ostreidae</taxon>
        <taxon>Crassostrea</taxon>
    </lineage>
</organism>
<evidence type="ECO:0000256" key="6">
    <source>
        <dbReference type="SAM" id="SignalP"/>
    </source>
</evidence>
<evidence type="ECO:0000256" key="5">
    <source>
        <dbReference type="SAM" id="Phobius"/>
    </source>
</evidence>
<protein>
    <submittedName>
        <fullName evidence="9">Deleted in malignant brain tumors 1 protein-like</fullName>
    </submittedName>
</protein>
<dbReference type="GeneID" id="111137285"/>
<keyword evidence="5" id="KW-0812">Transmembrane</keyword>
<reference evidence="9" key="1">
    <citation type="submission" date="2025-08" db="UniProtKB">
        <authorList>
            <consortium name="RefSeq"/>
        </authorList>
    </citation>
    <scope>IDENTIFICATION</scope>
    <source>
        <tissue evidence="9">Whole sample</tissue>
    </source>
</reference>
<keyword evidence="5" id="KW-1133">Transmembrane helix</keyword>
<keyword evidence="6" id="KW-0732">Signal</keyword>
<dbReference type="SUPFAM" id="SSF49854">
    <property type="entry name" value="Spermadhesin, CUB domain"/>
    <property type="match status" value="4"/>
</dbReference>
<dbReference type="Proteomes" id="UP000694844">
    <property type="component" value="Chromosome 5"/>
</dbReference>
<dbReference type="Gene3D" id="2.60.120.290">
    <property type="entry name" value="Spermadhesin, CUB domain"/>
    <property type="match status" value="4"/>
</dbReference>
<feature type="domain" description="CUB" evidence="7">
    <location>
        <begin position="33"/>
        <end position="149"/>
    </location>
</feature>
<dbReference type="PANTHER" id="PTHR24251">
    <property type="entry name" value="OVOCHYMASE-RELATED"/>
    <property type="match status" value="1"/>
</dbReference>
<evidence type="ECO:0000313" key="8">
    <source>
        <dbReference type="Proteomes" id="UP000694844"/>
    </source>
</evidence>
<gene>
    <name evidence="9" type="primary">LOC111137285</name>
</gene>
<dbReference type="InterPro" id="IPR000859">
    <property type="entry name" value="CUB_dom"/>
</dbReference>
<dbReference type="AlphaFoldDB" id="A0A8B8EWK9"/>
<keyword evidence="1" id="KW-0677">Repeat</keyword>
<feature type="domain" description="CUB" evidence="7">
    <location>
        <begin position="159"/>
        <end position="271"/>
    </location>
</feature>
<evidence type="ECO:0000256" key="2">
    <source>
        <dbReference type="ARBA" id="ARBA00023157"/>
    </source>
</evidence>
<comment type="caution">
    <text evidence="3">Lacks conserved residue(s) required for the propagation of feature annotation.</text>
</comment>
<evidence type="ECO:0000259" key="7">
    <source>
        <dbReference type="PROSITE" id="PS01180"/>
    </source>
</evidence>
<feature type="domain" description="CUB" evidence="7">
    <location>
        <begin position="275"/>
        <end position="394"/>
    </location>
</feature>
<dbReference type="PANTHER" id="PTHR24251:SF37">
    <property type="entry name" value="CUB DOMAIN-CONTAINING PROTEIN"/>
    <property type="match status" value="1"/>
</dbReference>
<proteinExistence type="predicted"/>
<dbReference type="RefSeq" id="XP_022344395.1">
    <property type="nucleotide sequence ID" value="XM_022488687.1"/>
</dbReference>
<accession>A0A8B8EWK9</accession>